<dbReference type="GO" id="GO:0008270">
    <property type="term" value="F:zinc ion binding"/>
    <property type="evidence" value="ECO:0007669"/>
    <property type="project" value="UniProtKB-UniRule"/>
</dbReference>
<reference evidence="5" key="1">
    <citation type="submission" date="2023-03" db="EMBL/GenBank/DDBJ databases">
        <title>Chromosome-level genomes of two armyworms, Mythimna separata and Mythimna loreyi, provide insights into the biosynthesis and reception of sex pheromones.</title>
        <authorList>
            <person name="Zhao H."/>
        </authorList>
    </citation>
    <scope>NUCLEOTIDE SEQUENCE</scope>
    <source>
        <strain evidence="5">BeijingLab</strain>
        <tissue evidence="5">Pupa</tissue>
    </source>
</reference>
<evidence type="ECO:0000256" key="3">
    <source>
        <dbReference type="SAM" id="MobiDB-lite"/>
    </source>
</evidence>
<feature type="binding site" evidence="1">
    <location>
        <position position="290"/>
    </location>
    <ligand>
        <name>Zn(2+)</name>
        <dbReference type="ChEBI" id="CHEBI:29105"/>
        <note>catalytic</note>
    </ligand>
</feature>
<evidence type="ECO:0000259" key="4">
    <source>
        <dbReference type="PROSITE" id="PS51864"/>
    </source>
</evidence>
<comment type="caution">
    <text evidence="5">The sequence shown here is derived from an EMBL/GenBank/DDBJ whole genome shotgun (WGS) entry which is preliminary data.</text>
</comment>
<keyword evidence="1 2" id="KW-0482">Metalloprotease</keyword>
<dbReference type="InterPro" id="IPR006026">
    <property type="entry name" value="Peptidase_Metallo"/>
</dbReference>
<dbReference type="PANTHER" id="PTHR10127">
    <property type="entry name" value="DISCOIDIN, CUB, EGF, LAMININ , AND ZINC METALLOPROTEASE DOMAIN CONTAINING"/>
    <property type="match status" value="1"/>
</dbReference>
<comment type="caution">
    <text evidence="1">Lacks conserved residue(s) required for the propagation of feature annotation.</text>
</comment>
<dbReference type="Proteomes" id="UP001231518">
    <property type="component" value="Chromosome 21"/>
</dbReference>
<evidence type="ECO:0000256" key="1">
    <source>
        <dbReference type="PROSITE-ProRule" id="PRU01211"/>
    </source>
</evidence>
<dbReference type="EC" id="3.4.24.-" evidence="2"/>
<feature type="compositionally biased region" description="Polar residues" evidence="3">
    <location>
        <begin position="683"/>
        <end position="710"/>
    </location>
</feature>
<dbReference type="PANTHER" id="PTHR10127:SF850">
    <property type="entry name" value="METALLOENDOPEPTIDASE"/>
    <property type="match status" value="1"/>
</dbReference>
<dbReference type="GO" id="GO:0004222">
    <property type="term" value="F:metalloendopeptidase activity"/>
    <property type="evidence" value="ECO:0007669"/>
    <property type="project" value="UniProtKB-UniRule"/>
</dbReference>
<keyword evidence="1 2" id="KW-0479">Metal-binding</keyword>
<sequence>MIGFLQIYIFFNLYFILIKCNLRDDLSVRFTDQRLIQKQRQDTREMCKIFNSEAPKSGSPTGALPLIKYNKRKKELKPKGKKKVIPSKKTKRMKRAINSINPAMNVHDEERVETIVDKIYDDLMDKGQEVYYRRRFFAQPSPKKKDTAPAAQKSGRRFPFAPSILDEGLISDKHDHLPEDIVSQTKRVRFPKAIVPYFIDPKTYDTHLQEIITKAFDYFEKATCIRLQRLRERPRDQRSLQNVIWLYISNPSGIRQCVHSNERAEIHGVQLVTFGYDCMSIGDISHEIMHMLGFSHEHLRPDRDQHITILWENIKPGYRQYFEVRNETIVENLPYDYASVLHYPAKAFSRNGKATILTENGIKIGQREALSEMDVERISILYSNECIKRNQEYLLKTCPSVVKPTATRTITEEEIDLYFDNRVWPYGLIIYEFNNRNEFSSEEKENIKAVMQHIRNETCVVFQELSTSESHEDKPSGDDGAGGEDQPDDFVAGGDDQPDDNGVDGGDKTDDCDGADDDDGANGNDQTDNEDGADGGDERVDDGGADGGDERVDDGGADGDVKTDDDDRKDEDGNGNNSSDIRFSSSYNFDTDELENLVVLSNSAENLNITDTSISSEEVMILRGRILSAGRKDVIAKNNTNVKSKGVVRNDTNIGRKKNNTNIGRKKNNTNIRRKINNTNISRKTNNTNISRKTNNTNIGRKTNNTNIGSKKNNTNIGRKKNITNIRRKTNNTNIGRKKNHTYIGTRRINTHIGGKVKTTNVAKKPTVLRKSRKVRPTRRHAGPILKLYRSSEPGCACPQPGKPQGTSLDLKLNADCFNSVNDLLHVFVHVLGLDHQHNMHDRDSYLHIAWDQLNEGIKNEMKEKLPPAASVGFPYDYQSVMHYPWLQIKDGATNIMYPIWNDGWAMGHWQGLSTIDIQKIKHIYAEVCEDRAQFNIEYNLGNQGTGGNHTDDDTDEYGGHRTDDDKDKNDGPDTDKDKNDGPDTDKGKDNNGGPKTDEDKYGAPETGEDKDNDDDEGVNSDTLEIEYQTGEYRKSKP</sequence>
<evidence type="ECO:0000313" key="5">
    <source>
        <dbReference type="EMBL" id="KAJ8711106.1"/>
    </source>
</evidence>
<keyword evidence="1 2" id="KW-0862">Zinc</keyword>
<comment type="cofactor">
    <cofactor evidence="1 2">
        <name>Zn(2+)</name>
        <dbReference type="ChEBI" id="CHEBI:29105"/>
    </cofactor>
    <text evidence="1 2">Binds 1 zinc ion per subunit.</text>
</comment>
<dbReference type="PROSITE" id="PS51864">
    <property type="entry name" value="ASTACIN"/>
    <property type="match status" value="2"/>
</dbReference>
<dbReference type="GO" id="GO:0006508">
    <property type="term" value="P:proteolysis"/>
    <property type="evidence" value="ECO:0007669"/>
    <property type="project" value="UniProtKB-KW"/>
</dbReference>
<feature type="binding site" evidence="1">
    <location>
        <position position="826"/>
    </location>
    <ligand>
        <name>Zn(2+)</name>
        <dbReference type="ChEBI" id="CHEBI:29105"/>
        <note>catalytic</note>
    </ligand>
</feature>
<feature type="active site" evidence="1">
    <location>
        <position position="287"/>
    </location>
</feature>
<dbReference type="InterPro" id="IPR001506">
    <property type="entry name" value="Peptidase_M12A"/>
</dbReference>
<evidence type="ECO:0000313" key="6">
    <source>
        <dbReference type="Proteomes" id="UP001231518"/>
    </source>
</evidence>
<dbReference type="Gene3D" id="3.40.390.10">
    <property type="entry name" value="Collagenase (Catalytic Domain)"/>
    <property type="match status" value="3"/>
</dbReference>
<dbReference type="SMART" id="SM00235">
    <property type="entry name" value="ZnMc"/>
    <property type="match status" value="2"/>
</dbReference>
<protein>
    <recommendedName>
        <fullName evidence="2">Metalloendopeptidase</fullName>
        <ecNumber evidence="2">3.4.24.-</ecNumber>
    </recommendedName>
</protein>
<feature type="binding site" evidence="1">
    <location>
        <position position="296"/>
    </location>
    <ligand>
        <name>Zn(2+)</name>
        <dbReference type="ChEBI" id="CHEBI:29105"/>
        <note>catalytic</note>
    </ligand>
</feature>
<dbReference type="CDD" id="cd04280">
    <property type="entry name" value="ZnMc_astacin_like"/>
    <property type="match status" value="1"/>
</dbReference>
<feature type="binding site" evidence="1">
    <location>
        <position position="830"/>
    </location>
    <ligand>
        <name>Zn(2+)</name>
        <dbReference type="ChEBI" id="CHEBI:29105"/>
        <note>catalytic</note>
    </ligand>
</feature>
<feature type="region of interest" description="Disordered" evidence="3">
    <location>
        <begin position="683"/>
        <end position="717"/>
    </location>
</feature>
<feature type="region of interest" description="Disordered" evidence="3">
    <location>
        <begin position="464"/>
        <end position="585"/>
    </location>
</feature>
<dbReference type="SUPFAM" id="SSF55486">
    <property type="entry name" value="Metalloproteases ('zincins'), catalytic domain"/>
    <property type="match status" value="2"/>
</dbReference>
<feature type="binding site" evidence="1">
    <location>
        <position position="836"/>
    </location>
    <ligand>
        <name>Zn(2+)</name>
        <dbReference type="ChEBI" id="CHEBI:29105"/>
        <note>catalytic</note>
    </ligand>
</feature>
<dbReference type="Pfam" id="PF01400">
    <property type="entry name" value="Astacin"/>
    <property type="match status" value="2"/>
</dbReference>
<dbReference type="InterPro" id="IPR024079">
    <property type="entry name" value="MetalloPept_cat_dom_sf"/>
</dbReference>
<keyword evidence="1 2" id="KW-0645">Protease</keyword>
<feature type="compositionally biased region" description="Basic and acidic residues" evidence="3">
    <location>
        <begin position="536"/>
        <end position="572"/>
    </location>
</feature>
<keyword evidence="6" id="KW-1185">Reference proteome</keyword>
<feature type="compositionally biased region" description="Acidic residues" evidence="3">
    <location>
        <begin position="1007"/>
        <end position="1019"/>
    </location>
</feature>
<dbReference type="PRINTS" id="PR00480">
    <property type="entry name" value="ASTACIN"/>
</dbReference>
<feature type="compositionally biased region" description="Basic and acidic residues" evidence="3">
    <location>
        <begin position="958"/>
        <end position="1003"/>
    </location>
</feature>
<dbReference type="InterPro" id="IPR034035">
    <property type="entry name" value="Astacin-like_dom"/>
</dbReference>
<organism evidence="5 6">
    <name type="scientific">Mythimna separata</name>
    <name type="common">Oriental armyworm</name>
    <name type="synonym">Pseudaletia separata</name>
    <dbReference type="NCBI Taxonomy" id="271217"/>
    <lineage>
        <taxon>Eukaryota</taxon>
        <taxon>Metazoa</taxon>
        <taxon>Ecdysozoa</taxon>
        <taxon>Arthropoda</taxon>
        <taxon>Hexapoda</taxon>
        <taxon>Insecta</taxon>
        <taxon>Pterygota</taxon>
        <taxon>Neoptera</taxon>
        <taxon>Endopterygota</taxon>
        <taxon>Lepidoptera</taxon>
        <taxon>Glossata</taxon>
        <taxon>Ditrysia</taxon>
        <taxon>Noctuoidea</taxon>
        <taxon>Noctuidae</taxon>
        <taxon>Noctuinae</taxon>
        <taxon>Hadenini</taxon>
        <taxon>Mythimna</taxon>
    </lineage>
</organism>
<name>A0AAD8DN25_MYTSE</name>
<feature type="domain" description="Peptidase M12A" evidence="4">
    <location>
        <begin position="179"/>
        <end position="387"/>
    </location>
</feature>
<keyword evidence="1 2" id="KW-0378">Hydrolase</keyword>
<dbReference type="AlphaFoldDB" id="A0AAD8DN25"/>
<evidence type="ECO:0000256" key="2">
    <source>
        <dbReference type="RuleBase" id="RU361183"/>
    </source>
</evidence>
<proteinExistence type="predicted"/>
<dbReference type="EMBL" id="JARGEI010000022">
    <property type="protein sequence ID" value="KAJ8711106.1"/>
    <property type="molecule type" value="Genomic_DNA"/>
</dbReference>
<feature type="domain" description="Peptidase M12A" evidence="4">
    <location>
        <begin position="800"/>
        <end position="930"/>
    </location>
</feature>
<gene>
    <name evidence="5" type="ORF">PYW07_008348</name>
</gene>
<accession>A0AAD8DN25</accession>
<feature type="binding site" evidence="1">
    <location>
        <position position="286"/>
    </location>
    <ligand>
        <name>Zn(2+)</name>
        <dbReference type="ChEBI" id="CHEBI:29105"/>
        <note>catalytic</note>
    </ligand>
</feature>
<feature type="region of interest" description="Disordered" evidence="3">
    <location>
        <begin position="941"/>
        <end position="1038"/>
    </location>
</feature>